<dbReference type="Gene3D" id="3.40.50.150">
    <property type="entry name" value="Vaccinia Virus protein VP39"/>
    <property type="match status" value="1"/>
</dbReference>
<gene>
    <name evidence="5" type="ORF">AVDCRST_MAG54-2516</name>
</gene>
<reference evidence="5" key="1">
    <citation type="submission" date="2020-02" db="EMBL/GenBank/DDBJ databases">
        <authorList>
            <person name="Meier V. D."/>
        </authorList>
    </citation>
    <scope>NUCLEOTIDE SEQUENCE</scope>
    <source>
        <strain evidence="5">AVDCRST_MAG54</strain>
    </source>
</reference>
<dbReference type="EMBL" id="CADCTH010000322">
    <property type="protein sequence ID" value="CAA9261714.1"/>
    <property type="molecule type" value="Genomic_DNA"/>
</dbReference>
<evidence type="ECO:0000256" key="3">
    <source>
        <dbReference type="ARBA" id="ARBA00022691"/>
    </source>
</evidence>
<evidence type="ECO:0000313" key="5">
    <source>
        <dbReference type="EMBL" id="CAA9261714.1"/>
    </source>
</evidence>
<evidence type="ECO:0000259" key="4">
    <source>
        <dbReference type="SMART" id="SM00650"/>
    </source>
</evidence>
<keyword evidence="1" id="KW-0489">Methyltransferase</keyword>
<dbReference type="GO" id="GO:0000179">
    <property type="term" value="F:rRNA (adenine-N6,N6-)-dimethyltransferase activity"/>
    <property type="evidence" value="ECO:0007669"/>
    <property type="project" value="InterPro"/>
</dbReference>
<evidence type="ECO:0000256" key="2">
    <source>
        <dbReference type="ARBA" id="ARBA00022679"/>
    </source>
</evidence>
<accession>A0A6J4IXX3</accession>
<dbReference type="InterPro" id="IPR029063">
    <property type="entry name" value="SAM-dependent_MTases_sf"/>
</dbReference>
<keyword evidence="3" id="KW-0949">S-adenosyl-L-methionine</keyword>
<organism evidence="5">
    <name type="scientific">uncultured Actinomycetospora sp</name>
    <dbReference type="NCBI Taxonomy" id="1135996"/>
    <lineage>
        <taxon>Bacteria</taxon>
        <taxon>Bacillati</taxon>
        <taxon>Actinomycetota</taxon>
        <taxon>Actinomycetes</taxon>
        <taxon>Pseudonocardiales</taxon>
        <taxon>Pseudonocardiaceae</taxon>
        <taxon>Actinomycetospora</taxon>
        <taxon>environmental samples</taxon>
    </lineage>
</organism>
<evidence type="ECO:0000256" key="1">
    <source>
        <dbReference type="ARBA" id="ARBA00022603"/>
    </source>
</evidence>
<dbReference type="SMART" id="SM00650">
    <property type="entry name" value="rADc"/>
    <property type="match status" value="1"/>
</dbReference>
<proteinExistence type="predicted"/>
<protein>
    <recommendedName>
        <fullName evidence="4">Ribosomal RNA adenine methylase transferase N-terminal domain-containing protein</fullName>
    </recommendedName>
</protein>
<dbReference type="Pfam" id="PF13649">
    <property type="entry name" value="Methyltransf_25"/>
    <property type="match status" value="1"/>
</dbReference>
<dbReference type="SUPFAM" id="SSF53335">
    <property type="entry name" value="S-adenosyl-L-methionine-dependent methyltransferases"/>
    <property type="match status" value="1"/>
</dbReference>
<name>A0A6J4IXX3_9PSEU</name>
<dbReference type="AlphaFoldDB" id="A0A6J4IXX3"/>
<dbReference type="InterPro" id="IPR041698">
    <property type="entry name" value="Methyltransf_25"/>
</dbReference>
<dbReference type="CDD" id="cd02440">
    <property type="entry name" value="AdoMet_MTases"/>
    <property type="match status" value="1"/>
</dbReference>
<sequence>MSAVSPVRDLVTFISSAVRSPGVIGAVAPSGRALSDLLASVAPAEGHPVVVELGPGTGVVSAALRRRLPEGARHIAVEVDPGMVEHLRRTRPWLEVVQGDAADLQKLLADVGVDRVDAIVSGLPWTLFPESAQRGIMEQVTRVLAPGAPFTTFAYSHVRVLPTQRRFRGVLEESFAEVHVTPTVWRNLPPALAYQCRHPRPDGA</sequence>
<feature type="domain" description="Ribosomal RNA adenine methylase transferase N-terminal" evidence="4">
    <location>
        <begin position="33"/>
        <end position="164"/>
    </location>
</feature>
<keyword evidence="2" id="KW-0808">Transferase</keyword>
<dbReference type="InterPro" id="IPR020598">
    <property type="entry name" value="rRNA_Ade_methylase_Trfase_N"/>
</dbReference>